<keyword evidence="2" id="KW-1185">Reference proteome</keyword>
<gene>
    <name evidence="1" type="ORF">RFI_38365</name>
</gene>
<organism evidence="1 2">
    <name type="scientific">Reticulomyxa filosa</name>
    <dbReference type="NCBI Taxonomy" id="46433"/>
    <lineage>
        <taxon>Eukaryota</taxon>
        <taxon>Sar</taxon>
        <taxon>Rhizaria</taxon>
        <taxon>Retaria</taxon>
        <taxon>Foraminifera</taxon>
        <taxon>Monothalamids</taxon>
        <taxon>Reticulomyxidae</taxon>
        <taxon>Reticulomyxa</taxon>
    </lineage>
</organism>
<dbReference type="EMBL" id="ASPP01044865">
    <property type="protein sequence ID" value="ETN99122.1"/>
    <property type="molecule type" value="Genomic_DNA"/>
</dbReference>
<dbReference type="AlphaFoldDB" id="X6LAR6"/>
<evidence type="ECO:0000313" key="1">
    <source>
        <dbReference type="EMBL" id="ETN99122.1"/>
    </source>
</evidence>
<name>X6LAR6_RETFI</name>
<reference evidence="1 2" key="1">
    <citation type="journal article" date="2013" name="Curr. Biol.">
        <title>The Genome of the Foraminiferan Reticulomyxa filosa.</title>
        <authorList>
            <person name="Glockner G."/>
            <person name="Hulsmann N."/>
            <person name="Schleicher M."/>
            <person name="Noegel A.A."/>
            <person name="Eichinger L."/>
            <person name="Gallinger C."/>
            <person name="Pawlowski J."/>
            <person name="Sierra R."/>
            <person name="Euteneuer U."/>
            <person name="Pillet L."/>
            <person name="Moustafa A."/>
            <person name="Platzer M."/>
            <person name="Groth M."/>
            <person name="Szafranski K."/>
            <person name="Schliwa M."/>
        </authorList>
    </citation>
    <scope>NUCLEOTIDE SEQUENCE [LARGE SCALE GENOMIC DNA]</scope>
</reference>
<dbReference type="Proteomes" id="UP000023152">
    <property type="component" value="Unassembled WGS sequence"/>
</dbReference>
<accession>X6LAR6</accession>
<sequence length="171" mass="19483">IDWMQAIDPIALDNTEILDKAVESWTNCIVEAGEATIGIKTIWKEKHQHMVNSISSLHEGNTRNLFAQFKALSTNKICIIPELVNKETNSAARSYVDKAYLLHCYQMLNGCNSIQEFLKDLLYPILFLLYINDLTIIQQPIQCGMFADDVALWTSIFTNDVNELLQQSLDE</sequence>
<feature type="non-terminal residue" evidence="1">
    <location>
        <position position="171"/>
    </location>
</feature>
<protein>
    <submittedName>
        <fullName evidence="1">Uncharacterized protein</fullName>
    </submittedName>
</protein>
<feature type="non-terminal residue" evidence="1">
    <location>
        <position position="1"/>
    </location>
</feature>
<comment type="caution">
    <text evidence="1">The sequence shown here is derived from an EMBL/GenBank/DDBJ whole genome shotgun (WGS) entry which is preliminary data.</text>
</comment>
<evidence type="ECO:0000313" key="2">
    <source>
        <dbReference type="Proteomes" id="UP000023152"/>
    </source>
</evidence>
<proteinExistence type="predicted"/>